<organism evidence="2 3">
    <name type="scientific">Pedobacter jejuensis</name>
    <dbReference type="NCBI Taxonomy" id="1268550"/>
    <lineage>
        <taxon>Bacteria</taxon>
        <taxon>Pseudomonadati</taxon>
        <taxon>Bacteroidota</taxon>
        <taxon>Sphingobacteriia</taxon>
        <taxon>Sphingobacteriales</taxon>
        <taxon>Sphingobacteriaceae</taxon>
        <taxon>Pedobacter</taxon>
    </lineage>
</organism>
<feature type="domain" description="Polysaccharide lyase family 8 C-terminal" evidence="1">
    <location>
        <begin position="36"/>
        <end position="103"/>
    </location>
</feature>
<keyword evidence="3" id="KW-1185">Reference proteome</keyword>
<evidence type="ECO:0000313" key="3">
    <source>
        <dbReference type="Proteomes" id="UP000274046"/>
    </source>
</evidence>
<evidence type="ECO:0000313" key="2">
    <source>
        <dbReference type="EMBL" id="RNL55898.1"/>
    </source>
</evidence>
<dbReference type="InterPro" id="IPR004103">
    <property type="entry name" value="Lyase_8_C"/>
</dbReference>
<dbReference type="GO" id="GO:0005576">
    <property type="term" value="C:extracellular region"/>
    <property type="evidence" value="ECO:0007669"/>
    <property type="project" value="InterPro"/>
</dbReference>
<dbReference type="Proteomes" id="UP000274046">
    <property type="component" value="Unassembled WGS sequence"/>
</dbReference>
<dbReference type="Gene3D" id="2.60.220.10">
    <property type="entry name" value="Polysaccharide lyase family 8-like, C-terminal"/>
    <property type="match status" value="1"/>
</dbReference>
<dbReference type="Pfam" id="PF02884">
    <property type="entry name" value="Lyase_8_C"/>
    <property type="match status" value="1"/>
</dbReference>
<dbReference type="AlphaFoldDB" id="A0A3N0C2D0"/>
<accession>A0A3N0C2D0</accession>
<dbReference type="InterPro" id="IPR011071">
    <property type="entry name" value="Lyase_8-like_C"/>
</dbReference>
<dbReference type="OrthoDB" id="6394136at2"/>
<dbReference type="GO" id="GO:0016829">
    <property type="term" value="F:lyase activity"/>
    <property type="evidence" value="ECO:0007669"/>
    <property type="project" value="InterPro"/>
</dbReference>
<dbReference type="RefSeq" id="WP_123204551.1">
    <property type="nucleotide sequence ID" value="NZ_RBEE01000004.1"/>
</dbReference>
<dbReference type="SUPFAM" id="SSF49863">
    <property type="entry name" value="Hyaluronate lyase-like, C-terminal domain"/>
    <property type="match status" value="1"/>
</dbReference>
<dbReference type="EMBL" id="RBEE01000004">
    <property type="protein sequence ID" value="RNL55898.1"/>
    <property type="molecule type" value="Genomic_DNA"/>
</dbReference>
<reference evidence="2 3" key="1">
    <citation type="submission" date="2018-10" db="EMBL/GenBank/DDBJ databases">
        <title>Genome sequencing of Pedobacter jejuensis TNB23.</title>
        <authorList>
            <person name="Cho Y.-J."/>
            <person name="Cho A."/>
            <person name="Kim O.-S."/>
        </authorList>
    </citation>
    <scope>NUCLEOTIDE SEQUENCE [LARGE SCALE GENOMIC DNA]</scope>
    <source>
        <strain evidence="2 3">TNB23</strain>
    </source>
</reference>
<comment type="caution">
    <text evidence="2">The sequence shown here is derived from an EMBL/GenBank/DDBJ whole genome shotgun (WGS) entry which is preliminary data.</text>
</comment>
<protein>
    <recommendedName>
        <fullName evidence="1">Polysaccharide lyase family 8 C-terminal domain-containing protein</fullName>
    </recommendedName>
</protein>
<evidence type="ECO:0000259" key="1">
    <source>
        <dbReference type="Pfam" id="PF02884"/>
    </source>
</evidence>
<proteinExistence type="predicted"/>
<gene>
    <name evidence="2" type="ORF">D7004_03855</name>
</gene>
<name>A0A3N0C2D0_9SPHI</name>
<dbReference type="GO" id="GO:0005975">
    <property type="term" value="P:carbohydrate metabolic process"/>
    <property type="evidence" value="ECO:0007669"/>
    <property type="project" value="InterPro"/>
</dbReference>
<sequence length="133" mass="14958">MELTHDLSAKNGSYAYLVVPNLDLEGFKAFKPDFVIIENDKKAQVIAGKTDAILMMVVYQPTIIKAKSFPTLSFENPGIYILERKEDHWLASIADPTQKLTNVNWKIAGKTQVTLMPSSVNRGQTIQVKIPFY</sequence>